<dbReference type="Proteomes" id="UP000077755">
    <property type="component" value="Chromosome 3"/>
</dbReference>
<evidence type="ECO:0000256" key="6">
    <source>
        <dbReference type="SAM" id="MobiDB-lite"/>
    </source>
</evidence>
<dbReference type="InterPro" id="IPR006043">
    <property type="entry name" value="NCS2"/>
</dbReference>
<evidence type="ECO:0000256" key="5">
    <source>
        <dbReference type="ARBA" id="ARBA00023136"/>
    </source>
</evidence>
<feature type="transmembrane region" description="Helical" evidence="7">
    <location>
        <begin position="62"/>
        <end position="81"/>
    </location>
</feature>
<evidence type="ECO:0000256" key="7">
    <source>
        <dbReference type="SAM" id="Phobius"/>
    </source>
</evidence>
<evidence type="ECO:0000256" key="3">
    <source>
        <dbReference type="ARBA" id="ARBA00022692"/>
    </source>
</evidence>
<feature type="transmembrane region" description="Helical" evidence="7">
    <location>
        <begin position="155"/>
        <end position="175"/>
    </location>
</feature>
<keyword evidence="4 7" id="KW-1133">Transmembrane helix</keyword>
<proteinExistence type="inferred from homology"/>
<feature type="transmembrane region" description="Helical" evidence="7">
    <location>
        <begin position="387"/>
        <end position="408"/>
    </location>
</feature>
<evidence type="ECO:0000313" key="9">
    <source>
        <dbReference type="Proteomes" id="UP000077755"/>
    </source>
</evidence>
<name>A0AAF0WL41_DAUCS</name>
<evidence type="ECO:0000256" key="1">
    <source>
        <dbReference type="ARBA" id="ARBA00004141"/>
    </source>
</evidence>
<keyword evidence="3 7" id="KW-0812">Transmembrane</keyword>
<feature type="compositionally biased region" description="Gly residues" evidence="6">
    <location>
        <begin position="15"/>
        <end position="27"/>
    </location>
</feature>
<evidence type="ECO:0000256" key="2">
    <source>
        <dbReference type="ARBA" id="ARBA00008821"/>
    </source>
</evidence>
<comment type="similarity">
    <text evidence="2">Belongs to the nucleobase:cation symporter-2 (NCS2) (TC 2.A.40) family.</text>
</comment>
<feature type="transmembrane region" description="Helical" evidence="7">
    <location>
        <begin position="209"/>
        <end position="228"/>
    </location>
</feature>
<feature type="transmembrane region" description="Helical" evidence="7">
    <location>
        <begin position="181"/>
        <end position="202"/>
    </location>
</feature>
<dbReference type="GO" id="GO:0022857">
    <property type="term" value="F:transmembrane transporter activity"/>
    <property type="evidence" value="ECO:0007669"/>
    <property type="project" value="InterPro"/>
</dbReference>
<protein>
    <submittedName>
        <fullName evidence="8">Uncharacterized protein</fullName>
    </submittedName>
</protein>
<dbReference type="KEGG" id="dcr:108212241"/>
<feature type="transmembrane region" description="Helical" evidence="7">
    <location>
        <begin position="240"/>
        <end position="259"/>
    </location>
</feature>
<organism evidence="8 9">
    <name type="scientific">Daucus carota subsp. sativus</name>
    <name type="common">Carrot</name>
    <dbReference type="NCBI Taxonomy" id="79200"/>
    <lineage>
        <taxon>Eukaryota</taxon>
        <taxon>Viridiplantae</taxon>
        <taxon>Streptophyta</taxon>
        <taxon>Embryophyta</taxon>
        <taxon>Tracheophyta</taxon>
        <taxon>Spermatophyta</taxon>
        <taxon>Magnoliopsida</taxon>
        <taxon>eudicotyledons</taxon>
        <taxon>Gunneridae</taxon>
        <taxon>Pentapetalae</taxon>
        <taxon>asterids</taxon>
        <taxon>campanulids</taxon>
        <taxon>Apiales</taxon>
        <taxon>Apiaceae</taxon>
        <taxon>Apioideae</taxon>
        <taxon>Scandiceae</taxon>
        <taxon>Daucinae</taxon>
        <taxon>Daucus</taxon>
        <taxon>Daucus sect. Daucus</taxon>
    </lineage>
</organism>
<reference evidence="8" key="1">
    <citation type="journal article" date="2016" name="Nat. Genet.">
        <title>A high-quality carrot genome assembly provides new insights into carotenoid accumulation and asterid genome evolution.</title>
        <authorList>
            <person name="Iorizzo M."/>
            <person name="Ellison S."/>
            <person name="Senalik D."/>
            <person name="Zeng P."/>
            <person name="Satapoomin P."/>
            <person name="Huang J."/>
            <person name="Bowman M."/>
            <person name="Iovene M."/>
            <person name="Sanseverino W."/>
            <person name="Cavagnaro P."/>
            <person name="Yildiz M."/>
            <person name="Macko-Podgorni A."/>
            <person name="Moranska E."/>
            <person name="Grzebelus E."/>
            <person name="Grzebelus D."/>
            <person name="Ashrafi H."/>
            <person name="Zheng Z."/>
            <person name="Cheng S."/>
            <person name="Spooner D."/>
            <person name="Van Deynze A."/>
            <person name="Simon P."/>
        </authorList>
    </citation>
    <scope>NUCLEOTIDE SEQUENCE</scope>
    <source>
        <tissue evidence="8">Leaf</tissue>
    </source>
</reference>
<dbReference type="Pfam" id="PF00860">
    <property type="entry name" value="Xan_ur_permease"/>
    <property type="match status" value="1"/>
</dbReference>
<feature type="transmembrane region" description="Helical" evidence="7">
    <location>
        <begin position="414"/>
        <end position="432"/>
    </location>
</feature>
<dbReference type="EMBL" id="CP093345">
    <property type="protein sequence ID" value="WOG91897.1"/>
    <property type="molecule type" value="Genomic_DNA"/>
</dbReference>
<feature type="region of interest" description="Disordered" evidence="6">
    <location>
        <begin position="1"/>
        <end position="30"/>
    </location>
</feature>
<keyword evidence="9" id="KW-1185">Reference proteome</keyword>
<feature type="transmembrane region" description="Helical" evidence="7">
    <location>
        <begin position="117"/>
        <end position="135"/>
    </location>
</feature>
<accession>A0AAF0WL41</accession>
<sequence length="550" mass="59589">MSTGGDGGAKKAESQGGGGGGGGGGGAKKVELKPHPVMEQLADVQCCVQSHPPWFEAVLLGFQHYILVLGMTVLIPSILVPQMGGDNLHKAQVIQTQLFLSGLNTLAQTLFGTRLPSIVGGSYAFTIPITSIIQAQRYQRIKDPHERFSQTMAGIQGALIVAAAFQMIMGFFGLWRNVIRILSPLSAVPLVTFTGLGLYYLAFPMLAKCIAIGLPELVIMIAISQYLPPYIKSKRPLCDRFAVLASVAIVWIYAGILTWSDGPNKKSTDALTSCRTDRAGLVNAAPWFYFPYPFQWGAPTFTTGEAFAVIVSSFVASIESTGTFIATARYGSATPVPPSIMSRGIGWLGIGTLLNAFFGSVTGSTASVENAGVLALTRVASRRVAQISAGFMILFSVIGKFGAIFASIPMPIVAALYCILFGYVSSAGLGNLQFCNINSFRTKFILGFSFSLGLTIPQYFREHQIIYQYGPIHTNAKWFNDMISVFFGSHVTVAAFVALILDQTLPRGSDEQQKDSGLHWWEKFRSYKSDLRSDEFYKLPGNLNKLFPPL</sequence>
<dbReference type="PANTHER" id="PTHR11119">
    <property type="entry name" value="XANTHINE-URACIL / VITAMIN C PERMEASE FAMILY MEMBER"/>
    <property type="match status" value="1"/>
</dbReference>
<dbReference type="AlphaFoldDB" id="A0AAF0WL41"/>
<keyword evidence="5 7" id="KW-0472">Membrane</keyword>
<feature type="transmembrane region" description="Helical" evidence="7">
    <location>
        <begin position="482"/>
        <end position="501"/>
    </location>
</feature>
<gene>
    <name evidence="8" type="ORF">DCAR_0311152</name>
</gene>
<evidence type="ECO:0000313" key="8">
    <source>
        <dbReference type="EMBL" id="WOG91897.1"/>
    </source>
</evidence>
<evidence type="ECO:0000256" key="4">
    <source>
        <dbReference type="ARBA" id="ARBA00022989"/>
    </source>
</evidence>
<reference evidence="8" key="2">
    <citation type="submission" date="2022-03" db="EMBL/GenBank/DDBJ databases">
        <title>Draft title - Genomic analysis of global carrot germplasm unveils the trajectory of domestication and the origin of high carotenoid orange carrot.</title>
        <authorList>
            <person name="Iorizzo M."/>
            <person name="Ellison S."/>
            <person name="Senalik D."/>
            <person name="Macko-Podgorni A."/>
            <person name="Grzebelus D."/>
            <person name="Bostan H."/>
            <person name="Rolling W."/>
            <person name="Curaba J."/>
            <person name="Simon P."/>
        </authorList>
    </citation>
    <scope>NUCLEOTIDE SEQUENCE</scope>
    <source>
        <tissue evidence="8">Leaf</tissue>
    </source>
</reference>
<dbReference type="GO" id="GO:0016020">
    <property type="term" value="C:membrane"/>
    <property type="evidence" value="ECO:0007669"/>
    <property type="project" value="UniProtKB-SubCell"/>
</dbReference>
<comment type="subcellular location">
    <subcellularLocation>
        <location evidence="1">Membrane</location>
        <topology evidence="1">Multi-pass membrane protein</topology>
    </subcellularLocation>
</comment>